<proteinExistence type="predicted"/>
<dbReference type="EMBL" id="DF238840">
    <property type="protein sequence ID" value="GAF25544.1"/>
    <property type="molecule type" value="Genomic_DNA"/>
</dbReference>
<feature type="region of interest" description="Disordered" evidence="1">
    <location>
        <begin position="156"/>
        <end position="195"/>
    </location>
</feature>
<sequence length="431" mass="46540">MYSLHFFPIPLVTGNGWVQVAVAGMAISGDGQVVFLGNLLQSQEHSWYLATGNSGVFQYGSGPQACTGRQGSPAGGPQVFPFGIVPGDLDLAAVFPADPFNDSRLFGDNLRNTVHFQQEYGRRLYRKAGVAVCLHCTNGNIIHNFHSSRYNLVGDDLGDGPGGPLHPVKDGQHAPPSFRRRDQAHGNGRHDPQGSLTTAEKFHQIVAANILYCLPTAMKDGAVGQNDLQPHDIILGNPVLEAPQAPRGLCHATAHGSSGHTSGIGRVDKTMGGDGVIKVLDNHPRLNGGCQVFNIQLQDLVHLGKRDDQAIFPGNDPAAQIGTCTPGVNRHPVLRSQAHNGYHFFRRPRQGHGQGQVFGLGGRSIKGVAPAVLRFRDEPFPTQDTFQFLQQFLLRRQGLSLPPMDFASGQLPCACCHNILRLLMVCQFCLA</sequence>
<protein>
    <submittedName>
        <fullName evidence="2">Predicted protease with the C-terminal PDZ domain</fullName>
    </submittedName>
</protein>
<dbReference type="GO" id="GO:0008233">
    <property type="term" value="F:peptidase activity"/>
    <property type="evidence" value="ECO:0007669"/>
    <property type="project" value="UniProtKB-KW"/>
</dbReference>
<feature type="compositionally biased region" description="Basic and acidic residues" evidence="1">
    <location>
        <begin position="179"/>
        <end position="192"/>
    </location>
</feature>
<reference evidence="2" key="1">
    <citation type="journal article" date="2014" name="Gene">
        <title>Genome-guided analysis of transformation efficiency and carbon dioxide assimilation by Moorella thermoacetica Y72.</title>
        <authorList>
            <person name="Tsukahara K."/>
            <person name="Kita A."/>
            <person name="Nakashimada Y."/>
            <person name="Hoshino T."/>
            <person name="Murakami K."/>
        </authorList>
    </citation>
    <scope>NUCLEOTIDE SEQUENCE [LARGE SCALE GENOMIC DNA]</scope>
    <source>
        <strain evidence="2">Y72</strain>
    </source>
</reference>
<organism evidence="2">
    <name type="scientific">Moorella thermoacetica Y72</name>
    <dbReference type="NCBI Taxonomy" id="1325331"/>
    <lineage>
        <taxon>Bacteria</taxon>
        <taxon>Bacillati</taxon>
        <taxon>Bacillota</taxon>
        <taxon>Clostridia</taxon>
        <taxon>Neomoorellales</taxon>
        <taxon>Neomoorellaceae</taxon>
        <taxon>Neomoorella</taxon>
    </lineage>
</organism>
<name>A0A0S6UC82_NEOTH</name>
<accession>A0A0S6UC82</accession>
<keyword evidence="2" id="KW-0645">Protease</keyword>
<dbReference type="AlphaFoldDB" id="A0A0S6UC82"/>
<keyword evidence="2" id="KW-0378">Hydrolase</keyword>
<evidence type="ECO:0000256" key="1">
    <source>
        <dbReference type="SAM" id="MobiDB-lite"/>
    </source>
</evidence>
<evidence type="ECO:0000313" key="2">
    <source>
        <dbReference type="EMBL" id="GAF25544.1"/>
    </source>
</evidence>
<dbReference type="GO" id="GO:0006508">
    <property type="term" value="P:proteolysis"/>
    <property type="evidence" value="ECO:0007669"/>
    <property type="project" value="UniProtKB-KW"/>
</dbReference>
<gene>
    <name evidence="2" type="ORF">MTY_0879</name>
</gene>
<dbReference type="Proteomes" id="UP000063718">
    <property type="component" value="Unassembled WGS sequence"/>
</dbReference>